<protein>
    <submittedName>
        <fullName evidence="2">Uncharacterized protein</fullName>
    </submittedName>
</protein>
<evidence type="ECO:0000313" key="2">
    <source>
        <dbReference type="EMBL" id="CAF4677619.1"/>
    </source>
</evidence>
<feature type="compositionally biased region" description="Basic and acidic residues" evidence="1">
    <location>
        <begin position="9"/>
        <end position="20"/>
    </location>
</feature>
<feature type="compositionally biased region" description="Acidic residues" evidence="1">
    <location>
        <begin position="39"/>
        <end position="71"/>
    </location>
</feature>
<accession>A0A821H026</accession>
<dbReference type="AlphaFoldDB" id="A0A821H026"/>
<dbReference type="EMBL" id="CAJOBQ010006943">
    <property type="protein sequence ID" value="CAF4677619.1"/>
    <property type="molecule type" value="Genomic_DNA"/>
</dbReference>
<comment type="caution">
    <text evidence="2">The sequence shown here is derived from an EMBL/GenBank/DDBJ whole genome shotgun (WGS) entry which is preliminary data.</text>
</comment>
<reference evidence="2" key="1">
    <citation type="submission" date="2021-02" db="EMBL/GenBank/DDBJ databases">
        <authorList>
            <person name="Nowell W R."/>
        </authorList>
    </citation>
    <scope>NUCLEOTIDE SEQUENCE</scope>
</reference>
<feature type="region of interest" description="Disordered" evidence="1">
    <location>
        <begin position="39"/>
        <end position="86"/>
    </location>
</feature>
<name>A0A821H026_9BILA</name>
<sequence length="97" mass="11510">MFIYHRERKNISEQKGEKNKQKKIYSEKKIVFIVRGDDDVNVDDDDDVDDDDNDVDGDDNDVDDDDDDSNDYDQINRQTRRRFSHGDSKCDVVEEYL</sequence>
<dbReference type="Proteomes" id="UP000663862">
    <property type="component" value="Unassembled WGS sequence"/>
</dbReference>
<gene>
    <name evidence="2" type="ORF">TSG867_LOCUS32205</name>
</gene>
<proteinExistence type="predicted"/>
<feature type="region of interest" description="Disordered" evidence="1">
    <location>
        <begin position="1"/>
        <end position="20"/>
    </location>
</feature>
<evidence type="ECO:0000313" key="3">
    <source>
        <dbReference type="Proteomes" id="UP000663862"/>
    </source>
</evidence>
<organism evidence="2 3">
    <name type="scientific">Rotaria socialis</name>
    <dbReference type="NCBI Taxonomy" id="392032"/>
    <lineage>
        <taxon>Eukaryota</taxon>
        <taxon>Metazoa</taxon>
        <taxon>Spiralia</taxon>
        <taxon>Gnathifera</taxon>
        <taxon>Rotifera</taxon>
        <taxon>Eurotatoria</taxon>
        <taxon>Bdelloidea</taxon>
        <taxon>Philodinida</taxon>
        <taxon>Philodinidae</taxon>
        <taxon>Rotaria</taxon>
    </lineage>
</organism>
<evidence type="ECO:0000256" key="1">
    <source>
        <dbReference type="SAM" id="MobiDB-lite"/>
    </source>
</evidence>